<dbReference type="Proteomes" id="UP000289340">
    <property type="component" value="Chromosome 6"/>
</dbReference>
<name>A0A445KBF5_GLYSO</name>
<feature type="compositionally biased region" description="Basic and acidic residues" evidence="1">
    <location>
        <begin position="332"/>
        <end position="344"/>
    </location>
</feature>
<gene>
    <name evidence="3" type="ORF">D0Y65_015040</name>
</gene>
<keyword evidence="4" id="KW-1185">Reference proteome</keyword>
<evidence type="ECO:0000313" key="4">
    <source>
        <dbReference type="Proteomes" id="UP000289340"/>
    </source>
</evidence>
<dbReference type="Gene3D" id="1.25.10.10">
    <property type="entry name" value="Leucine-rich Repeat Variant"/>
    <property type="match status" value="2"/>
</dbReference>
<proteinExistence type="predicted"/>
<protein>
    <submittedName>
        <fullName evidence="3">HEAT repeat-containing protein 6 isoform B</fullName>
    </submittedName>
</protein>
<feature type="compositionally biased region" description="Polar residues" evidence="1">
    <location>
        <begin position="367"/>
        <end position="380"/>
    </location>
</feature>
<accession>A0A445KBF5</accession>
<evidence type="ECO:0000259" key="2">
    <source>
        <dbReference type="Pfam" id="PF13251"/>
    </source>
</evidence>
<dbReference type="SUPFAM" id="SSF48371">
    <property type="entry name" value="ARM repeat"/>
    <property type="match status" value="1"/>
</dbReference>
<evidence type="ECO:0000256" key="1">
    <source>
        <dbReference type="SAM" id="MobiDB-lite"/>
    </source>
</evidence>
<dbReference type="AlphaFoldDB" id="A0A445KBF5"/>
<feature type="domain" description="DUF4042" evidence="2">
    <location>
        <begin position="403"/>
        <end position="585"/>
    </location>
</feature>
<organism evidence="3 4">
    <name type="scientific">Glycine soja</name>
    <name type="common">Wild soybean</name>
    <dbReference type="NCBI Taxonomy" id="3848"/>
    <lineage>
        <taxon>Eukaryota</taxon>
        <taxon>Viridiplantae</taxon>
        <taxon>Streptophyta</taxon>
        <taxon>Embryophyta</taxon>
        <taxon>Tracheophyta</taxon>
        <taxon>Spermatophyta</taxon>
        <taxon>Magnoliopsida</taxon>
        <taxon>eudicotyledons</taxon>
        <taxon>Gunneridae</taxon>
        <taxon>Pentapetalae</taxon>
        <taxon>rosids</taxon>
        <taxon>fabids</taxon>
        <taxon>Fabales</taxon>
        <taxon>Fabaceae</taxon>
        <taxon>Papilionoideae</taxon>
        <taxon>50 kb inversion clade</taxon>
        <taxon>NPAAA clade</taxon>
        <taxon>indigoferoid/millettioid clade</taxon>
        <taxon>Phaseoleae</taxon>
        <taxon>Glycine</taxon>
        <taxon>Glycine subgen. Soja</taxon>
    </lineage>
</organism>
<comment type="caution">
    <text evidence="3">The sequence shown here is derived from an EMBL/GenBank/DDBJ whole genome shotgun (WGS) entry which is preliminary data.</text>
</comment>
<dbReference type="PANTHER" id="PTHR13366:SF0">
    <property type="entry name" value="HEAT REPEAT-CONTAINING PROTEIN 6"/>
    <property type="match status" value="1"/>
</dbReference>
<feature type="region of interest" description="Disordered" evidence="1">
    <location>
        <begin position="320"/>
        <end position="399"/>
    </location>
</feature>
<evidence type="ECO:0000313" key="3">
    <source>
        <dbReference type="EMBL" id="RZC08125.1"/>
    </source>
</evidence>
<dbReference type="InterPro" id="IPR016024">
    <property type="entry name" value="ARM-type_fold"/>
</dbReference>
<dbReference type="InterPro" id="IPR025283">
    <property type="entry name" value="DUF4042"/>
</dbReference>
<dbReference type="PANTHER" id="PTHR13366">
    <property type="entry name" value="MALARIA ANTIGEN-RELATED"/>
    <property type="match status" value="1"/>
</dbReference>
<dbReference type="InterPro" id="IPR011989">
    <property type="entry name" value="ARM-like"/>
</dbReference>
<sequence length="1127" mass="125157">MEGTGFGAAAPTPLVRLWRTAFLTLRDETLTVPPRNSTAQLLDNLIFSHSDALLSAAAELPSHEVLSDILFIMELVAATSSDEEDFTRIYAQTSRLIHDICRCVSFELNFSSFSSVLNCFGKMLNLLLRKVATSDDISGICSTTTIIPAIEFLQAVRCIITLSHRRWLQSEDTILVKFLLDVIVCSHGVSCWMLRSICKEKSTAISMRFPTERSSSELQTVAFEMLGEAISRAGPSFPVDIWRSILEVFRKTMDVLALKTPVVEDSVMSRFYESFLCCLHLILIDPKCSVSDHVSVFVAVLRMFLVYGVSGRTSGLLVGHEEKEPNSMNPKANREQLNKSDRGTYRPPHLRKRDSLNVKLNRARHSQYMSDSESSTVNVTSSDSEFSDGDGSAKESGRVQNSRVRVASITCIQDLCQADSKSLSMQWSLLLPTSDVLQPRMHDATLMTCLLFDPCLKPRMASASTLVAMLDGLSSIFLQVAEYKESNKFGSFMALSSSLGKILMELHRGLLYLIEHEAHSKLLTLLFKILRLLILSTPYSRMPPNLLPIVVTSIRTRIEEGFWMKSDRSSLLAAAIGCLTLALSTSPSSAQIRKMLYDEVSSGYIVTEKKSGVLSTLFEYSMQWSCPTICLEALQVLDEGLRAVSGFQGTEDLSDDKLMDIPFASDCIRMKKVSSAPSYELECKDDVIVNFESCGSGSQQWCEAIEKHMPLILCHSSAMVRAASVTCFAGMTSSVFICFSKEKQDFILSSLVHAAVHDNVPSVRSAACRAIGIISCFPQVCQSAEVLDKFIHAVEINTRDALISVRITASWALANICDAICHSDRILPYGQMGSNSNTQVIVSLSECALHLTKDGDKVKSNAVRALGYISRILKSSTSKFQGTSAGHHDRMTDAYLNSENLMVCQQNCASDSLQDLNRLERIVHAFISCITTGNVKVQWNVCHALGNLFLNETLRLQDMDWTPVVFGVLLQLLRNSSNFKIRIQAAAALAVPMSMQDYGLSFSEIVQSVEHVMENIDDDQISGPSNFKYRVSLQKQLTLTMLHILRFTSSTNDQNLKDFLVKKASILEDWFKGLCSSGEGMLDVQDKCIADRKRVLISGALQSLIEVYKEKQQDAIAQKFEELKNNM</sequence>
<dbReference type="Pfam" id="PF13251">
    <property type="entry name" value="DUF4042"/>
    <property type="match status" value="1"/>
</dbReference>
<dbReference type="EMBL" id="QZWG01000006">
    <property type="protein sequence ID" value="RZC08125.1"/>
    <property type="molecule type" value="Genomic_DNA"/>
</dbReference>
<reference evidence="3 4" key="1">
    <citation type="submission" date="2018-09" db="EMBL/GenBank/DDBJ databases">
        <title>A high-quality reference genome of wild soybean provides a powerful tool to mine soybean genomes.</title>
        <authorList>
            <person name="Xie M."/>
            <person name="Chung C.Y.L."/>
            <person name="Li M.-W."/>
            <person name="Wong F.-L."/>
            <person name="Chan T.-F."/>
            <person name="Lam H.-M."/>
        </authorList>
    </citation>
    <scope>NUCLEOTIDE SEQUENCE [LARGE SCALE GENOMIC DNA]</scope>
    <source>
        <strain evidence="4">cv. W05</strain>
        <tissue evidence="3">Hypocotyl of etiolated seedlings</tissue>
    </source>
</reference>
<dbReference type="InterPro" id="IPR052107">
    <property type="entry name" value="HEAT6"/>
</dbReference>